<evidence type="ECO:0000256" key="1">
    <source>
        <dbReference type="ARBA" id="ARBA00022801"/>
    </source>
</evidence>
<comment type="caution">
    <text evidence="2">The sequence shown here is derived from an EMBL/GenBank/DDBJ whole genome shotgun (WGS) entry which is preliminary data.</text>
</comment>
<protein>
    <submittedName>
        <fullName evidence="2">Glycoside hydrolase family 88 protein</fullName>
    </submittedName>
</protein>
<keyword evidence="1 2" id="KW-0378">Hydrolase</keyword>
<dbReference type="InterPro" id="IPR012341">
    <property type="entry name" value="6hp_glycosidase-like_sf"/>
</dbReference>
<dbReference type="Pfam" id="PF07470">
    <property type="entry name" value="Glyco_hydro_88"/>
    <property type="match status" value="1"/>
</dbReference>
<dbReference type="EMBL" id="QREV01000069">
    <property type="protein sequence ID" value="RDU47636.1"/>
    <property type="molecule type" value="Genomic_DNA"/>
</dbReference>
<dbReference type="InterPro" id="IPR008928">
    <property type="entry name" value="6-hairpin_glycosidase_sf"/>
</dbReference>
<dbReference type="InterPro" id="IPR010905">
    <property type="entry name" value="Glyco_hydro_88"/>
</dbReference>
<dbReference type="GO" id="GO:0016787">
    <property type="term" value="F:hydrolase activity"/>
    <property type="evidence" value="ECO:0007669"/>
    <property type="project" value="UniProtKB-KW"/>
</dbReference>
<sequence length="412" mass="47612">MVHMIIRCLFIKALLLVSLFGMGQEVSKEDVLSTICRVADHVIQQTTYRYYDQADGKQIDDLSCYGYNKYVVPQNGYNDWKYWNGVIHLSFNALGKITGIERYQNYTKKNFEFFFKDRPYLKSIYKGNDQWHFPVAQGINITQLDDCGAMGASLIELYENNRVVAYKEYIDMAADYIMYRQQRLDDGTFSRPVPYNHTVWADDLYMSVPFLIRMWKLTGIELYMEEAVNQIFLFDKHLYDEKVGLMWHCYYDDLKVNGGTYWGRCNGWMMVAIADLLRFLPENHSRRNEVIALLNRQIQNLAQYQSASGLWHQILNKEDSYLETSCSAMFVYSIALAINNGWVDKRYKTIALTGWNGLLTCITDEGAVTGICAGTGIGNDVKFYYDRPTPYNDIHGLGAMLLAGVEVSKLLD</sequence>
<name>A0A3D8H9G6_9BACT</name>
<dbReference type="PANTHER" id="PTHR33886:SF8">
    <property type="entry name" value="UNSATURATED RHAMNOGALACTURONAN HYDROLASE (EUROFUNG)"/>
    <property type="match status" value="1"/>
</dbReference>
<dbReference type="GO" id="GO:0005975">
    <property type="term" value="P:carbohydrate metabolic process"/>
    <property type="evidence" value="ECO:0007669"/>
    <property type="project" value="InterPro"/>
</dbReference>
<evidence type="ECO:0000313" key="3">
    <source>
        <dbReference type="Proteomes" id="UP000256321"/>
    </source>
</evidence>
<dbReference type="InterPro" id="IPR052043">
    <property type="entry name" value="PolySaccharide_Degr_Enz"/>
</dbReference>
<dbReference type="SUPFAM" id="SSF48208">
    <property type="entry name" value="Six-hairpin glycosidases"/>
    <property type="match status" value="1"/>
</dbReference>
<dbReference type="Gene3D" id="1.50.10.10">
    <property type="match status" value="1"/>
</dbReference>
<dbReference type="Proteomes" id="UP000256321">
    <property type="component" value="Unassembled WGS sequence"/>
</dbReference>
<reference evidence="2 3" key="1">
    <citation type="submission" date="2018-07" db="EMBL/GenBank/DDBJ databases">
        <title>Parabacteroides acidifaciens nov. sp., isolated from human feces.</title>
        <authorList>
            <person name="Wang Y.J."/>
        </authorList>
    </citation>
    <scope>NUCLEOTIDE SEQUENCE [LARGE SCALE GENOMIC DNA]</scope>
    <source>
        <strain evidence="2 3">426-9</strain>
    </source>
</reference>
<dbReference type="PANTHER" id="PTHR33886">
    <property type="entry name" value="UNSATURATED RHAMNOGALACTURONAN HYDROLASE (EUROFUNG)"/>
    <property type="match status" value="1"/>
</dbReference>
<accession>A0A3D8H9G6</accession>
<organism evidence="2 3">
    <name type="scientific">Parabacteroides acidifaciens</name>
    <dbReference type="NCBI Taxonomy" id="2290935"/>
    <lineage>
        <taxon>Bacteria</taxon>
        <taxon>Pseudomonadati</taxon>
        <taxon>Bacteroidota</taxon>
        <taxon>Bacteroidia</taxon>
        <taxon>Bacteroidales</taxon>
        <taxon>Tannerellaceae</taxon>
        <taxon>Parabacteroides</taxon>
    </lineage>
</organism>
<gene>
    <name evidence="2" type="ORF">DWU89_18575</name>
</gene>
<evidence type="ECO:0000313" key="2">
    <source>
        <dbReference type="EMBL" id="RDU47636.1"/>
    </source>
</evidence>
<dbReference type="AlphaFoldDB" id="A0A3D8H9G6"/>
<proteinExistence type="predicted"/>